<evidence type="ECO:0000313" key="1">
    <source>
        <dbReference type="EnsemblMetazoa" id="PPA35068.1"/>
    </source>
</evidence>
<reference evidence="2" key="1">
    <citation type="journal article" date="2008" name="Nat. Genet.">
        <title>The Pristionchus pacificus genome provides a unique perspective on nematode lifestyle and parasitism.</title>
        <authorList>
            <person name="Dieterich C."/>
            <person name="Clifton S.W."/>
            <person name="Schuster L.N."/>
            <person name="Chinwalla A."/>
            <person name="Delehaunty K."/>
            <person name="Dinkelacker I."/>
            <person name="Fulton L."/>
            <person name="Fulton R."/>
            <person name="Godfrey J."/>
            <person name="Minx P."/>
            <person name="Mitreva M."/>
            <person name="Roeseler W."/>
            <person name="Tian H."/>
            <person name="Witte H."/>
            <person name="Yang S.P."/>
            <person name="Wilson R.K."/>
            <person name="Sommer R.J."/>
        </authorList>
    </citation>
    <scope>NUCLEOTIDE SEQUENCE [LARGE SCALE GENOMIC DNA]</scope>
    <source>
        <strain evidence="2">PS312</strain>
    </source>
</reference>
<sequence length="154" mass="15442">GAGLGDARGECAAAAYAASDADGRGACKQALFELFAHTIDNQANFSLPTSSLLAAAATFGSDATFLIDDVTTGAATAPSSLSDGGAAAAAIVVDDVDDCVEEVDSDAVVVVEAAAGAATRVSPWESPEIVPSLPPNESGPWYCTFDSFDGNLQH</sequence>
<organism evidence="1 2">
    <name type="scientific">Pristionchus pacificus</name>
    <name type="common">Parasitic nematode worm</name>
    <dbReference type="NCBI Taxonomy" id="54126"/>
    <lineage>
        <taxon>Eukaryota</taxon>
        <taxon>Metazoa</taxon>
        <taxon>Ecdysozoa</taxon>
        <taxon>Nematoda</taxon>
        <taxon>Chromadorea</taxon>
        <taxon>Rhabditida</taxon>
        <taxon>Rhabditina</taxon>
        <taxon>Diplogasteromorpha</taxon>
        <taxon>Diplogasteroidea</taxon>
        <taxon>Neodiplogasteridae</taxon>
        <taxon>Pristionchus</taxon>
    </lineage>
</organism>
<keyword evidence="2" id="KW-1185">Reference proteome</keyword>
<dbReference type="EnsemblMetazoa" id="PPA35068.1">
    <property type="protein sequence ID" value="PPA35068.1"/>
    <property type="gene ID" value="WBGene00273437"/>
</dbReference>
<gene>
    <name evidence="1" type="primary">WBGene00273437</name>
</gene>
<reference evidence="1" key="2">
    <citation type="submission" date="2022-06" db="UniProtKB">
        <authorList>
            <consortium name="EnsemblMetazoa"/>
        </authorList>
    </citation>
    <scope>IDENTIFICATION</scope>
    <source>
        <strain evidence="1">PS312</strain>
    </source>
</reference>
<proteinExistence type="predicted"/>
<evidence type="ECO:0000313" key="2">
    <source>
        <dbReference type="Proteomes" id="UP000005239"/>
    </source>
</evidence>
<protein>
    <submittedName>
        <fullName evidence="1">Uncharacterized protein</fullName>
    </submittedName>
</protein>
<dbReference type="Proteomes" id="UP000005239">
    <property type="component" value="Unassembled WGS sequence"/>
</dbReference>
<dbReference type="AlphaFoldDB" id="A0A8R1UNX9"/>
<name>A0A8R1UNX9_PRIPA</name>
<accession>A0A8R1UNX9</accession>